<accession>A0A8T3BUB2</accession>
<gene>
    <name evidence="2" type="ORF">KFK09_007131</name>
</gene>
<keyword evidence="1" id="KW-0812">Transmembrane</keyword>
<proteinExistence type="predicted"/>
<dbReference type="Proteomes" id="UP000829196">
    <property type="component" value="Unassembled WGS sequence"/>
</dbReference>
<keyword evidence="1" id="KW-1133">Transmembrane helix</keyword>
<comment type="caution">
    <text evidence="2">The sequence shown here is derived from an EMBL/GenBank/DDBJ whole genome shotgun (WGS) entry which is preliminary data.</text>
</comment>
<evidence type="ECO:0000256" key="1">
    <source>
        <dbReference type="SAM" id="Phobius"/>
    </source>
</evidence>
<protein>
    <submittedName>
        <fullName evidence="2">Uncharacterized protein</fullName>
    </submittedName>
</protein>
<sequence>MFVRTFGESHRGEGWLMMKSTTKFIIQQGGCTTQYFILGLIKVANLAMLDVAINIFRKQWPKNFS</sequence>
<keyword evidence="3" id="KW-1185">Reference proteome</keyword>
<evidence type="ECO:0000313" key="2">
    <source>
        <dbReference type="EMBL" id="KAI0519676.1"/>
    </source>
</evidence>
<name>A0A8T3BUB2_DENNO</name>
<evidence type="ECO:0000313" key="3">
    <source>
        <dbReference type="Proteomes" id="UP000829196"/>
    </source>
</evidence>
<dbReference type="EMBL" id="JAGYWB010000006">
    <property type="protein sequence ID" value="KAI0519676.1"/>
    <property type="molecule type" value="Genomic_DNA"/>
</dbReference>
<reference evidence="2" key="1">
    <citation type="journal article" date="2022" name="Front. Genet.">
        <title>Chromosome-Scale Assembly of the Dendrobium nobile Genome Provides Insights Into the Molecular Mechanism of the Biosynthesis of the Medicinal Active Ingredient of Dendrobium.</title>
        <authorList>
            <person name="Xu Q."/>
            <person name="Niu S.-C."/>
            <person name="Li K.-L."/>
            <person name="Zheng P.-J."/>
            <person name="Zhang X.-J."/>
            <person name="Jia Y."/>
            <person name="Liu Y."/>
            <person name="Niu Y.-X."/>
            <person name="Yu L.-H."/>
            <person name="Chen D.-F."/>
            <person name="Zhang G.-Q."/>
        </authorList>
    </citation>
    <scope>NUCLEOTIDE SEQUENCE</scope>
    <source>
        <tissue evidence="2">Leaf</tissue>
    </source>
</reference>
<feature type="transmembrane region" description="Helical" evidence="1">
    <location>
        <begin position="35"/>
        <end position="56"/>
    </location>
</feature>
<dbReference type="AlphaFoldDB" id="A0A8T3BUB2"/>
<organism evidence="2 3">
    <name type="scientific">Dendrobium nobile</name>
    <name type="common">Orchid</name>
    <dbReference type="NCBI Taxonomy" id="94219"/>
    <lineage>
        <taxon>Eukaryota</taxon>
        <taxon>Viridiplantae</taxon>
        <taxon>Streptophyta</taxon>
        <taxon>Embryophyta</taxon>
        <taxon>Tracheophyta</taxon>
        <taxon>Spermatophyta</taxon>
        <taxon>Magnoliopsida</taxon>
        <taxon>Liliopsida</taxon>
        <taxon>Asparagales</taxon>
        <taxon>Orchidaceae</taxon>
        <taxon>Epidendroideae</taxon>
        <taxon>Malaxideae</taxon>
        <taxon>Dendrobiinae</taxon>
        <taxon>Dendrobium</taxon>
    </lineage>
</organism>
<keyword evidence="1" id="KW-0472">Membrane</keyword>